<accession>A0A1I6SFN8</accession>
<evidence type="ECO:0000313" key="2">
    <source>
        <dbReference type="EMBL" id="SFS75801.1"/>
    </source>
</evidence>
<protein>
    <submittedName>
        <fullName evidence="2">Uncharacterized protein</fullName>
    </submittedName>
</protein>
<evidence type="ECO:0000313" key="3">
    <source>
        <dbReference type="Proteomes" id="UP000199139"/>
    </source>
</evidence>
<name>A0A1I6SFN8_9BACI</name>
<reference evidence="2 3" key="1">
    <citation type="submission" date="2016-10" db="EMBL/GenBank/DDBJ databases">
        <authorList>
            <person name="de Groot N.N."/>
        </authorList>
    </citation>
    <scope>NUCLEOTIDE SEQUENCE [LARGE SCALE GENOMIC DNA]</scope>
    <source>
        <strain evidence="2 3">DSM 17074</strain>
    </source>
</reference>
<evidence type="ECO:0000313" key="4">
    <source>
        <dbReference type="Proteomes" id="UP000321773"/>
    </source>
</evidence>
<gene>
    <name evidence="1" type="ORF">HMI01_11290</name>
    <name evidence="2" type="ORF">SAMN05421668_10914</name>
</gene>
<dbReference type="RefSeq" id="WP_089853818.1">
    <property type="nucleotide sequence ID" value="NZ_BJWJ01000008.1"/>
</dbReference>
<sequence length="59" mass="6987">MDKTKILDESLTRFKSDVQSWKTSRPNPFSDEQKEEIDVLMSYIYGVFDDIRKVIVDND</sequence>
<reference evidence="1 4" key="2">
    <citation type="submission" date="2019-07" db="EMBL/GenBank/DDBJ databases">
        <title>Whole genome shotgun sequence of Halolactibacillus miurensis NBRC 100873.</title>
        <authorList>
            <person name="Hosoyama A."/>
            <person name="Uohara A."/>
            <person name="Ohji S."/>
            <person name="Ichikawa N."/>
        </authorList>
    </citation>
    <scope>NUCLEOTIDE SEQUENCE [LARGE SCALE GENOMIC DNA]</scope>
    <source>
        <strain evidence="1 4">NBRC 100873</strain>
    </source>
</reference>
<evidence type="ECO:0000313" key="1">
    <source>
        <dbReference type="EMBL" id="GEM04141.1"/>
    </source>
</evidence>
<keyword evidence="4" id="KW-1185">Reference proteome</keyword>
<dbReference type="Proteomes" id="UP000321773">
    <property type="component" value="Unassembled WGS sequence"/>
</dbReference>
<dbReference type="EMBL" id="BJWJ01000008">
    <property type="protein sequence ID" value="GEM04141.1"/>
    <property type="molecule type" value="Genomic_DNA"/>
</dbReference>
<dbReference type="Proteomes" id="UP000199139">
    <property type="component" value="Unassembled WGS sequence"/>
</dbReference>
<dbReference type="EMBL" id="FPAI01000009">
    <property type="protein sequence ID" value="SFS75801.1"/>
    <property type="molecule type" value="Genomic_DNA"/>
</dbReference>
<organism evidence="2 3">
    <name type="scientific">Halolactibacillus miurensis</name>
    <dbReference type="NCBI Taxonomy" id="306541"/>
    <lineage>
        <taxon>Bacteria</taxon>
        <taxon>Bacillati</taxon>
        <taxon>Bacillota</taxon>
        <taxon>Bacilli</taxon>
        <taxon>Bacillales</taxon>
        <taxon>Bacillaceae</taxon>
        <taxon>Halolactibacillus</taxon>
    </lineage>
</organism>
<dbReference type="STRING" id="306541.SAMN05421668_10914"/>
<proteinExistence type="predicted"/>
<dbReference type="AlphaFoldDB" id="A0A1I6SFN8"/>